<evidence type="ECO:0000256" key="1">
    <source>
        <dbReference type="SAM" id="MobiDB-lite"/>
    </source>
</evidence>
<dbReference type="PANTHER" id="PTHR36062">
    <property type="entry name" value="OS01G0687300 PROTEIN"/>
    <property type="match status" value="1"/>
</dbReference>
<organism evidence="2 3">
    <name type="scientific">Cinchona calisaya</name>
    <dbReference type="NCBI Taxonomy" id="153742"/>
    <lineage>
        <taxon>Eukaryota</taxon>
        <taxon>Viridiplantae</taxon>
        <taxon>Streptophyta</taxon>
        <taxon>Embryophyta</taxon>
        <taxon>Tracheophyta</taxon>
        <taxon>Spermatophyta</taxon>
        <taxon>Magnoliopsida</taxon>
        <taxon>eudicotyledons</taxon>
        <taxon>Gunneridae</taxon>
        <taxon>Pentapetalae</taxon>
        <taxon>asterids</taxon>
        <taxon>lamiids</taxon>
        <taxon>Gentianales</taxon>
        <taxon>Rubiaceae</taxon>
        <taxon>Cinchonoideae</taxon>
        <taxon>Cinchoneae</taxon>
        <taxon>Cinchona</taxon>
    </lineage>
</organism>
<protein>
    <recommendedName>
        <fullName evidence="4">F-box protein</fullName>
    </recommendedName>
</protein>
<evidence type="ECO:0000313" key="2">
    <source>
        <dbReference type="EMBL" id="KAL3538983.1"/>
    </source>
</evidence>
<dbReference type="EMBL" id="JBJUIK010000001">
    <property type="protein sequence ID" value="KAL3538983.1"/>
    <property type="molecule type" value="Genomic_DNA"/>
</dbReference>
<name>A0ABD3B6V7_9GENT</name>
<sequence>MMSDHFVHAYNGSDGKSGQSMHSYHSAWMSHWTRKSYDAEVQNHNCSSSFIGNKKNSRAASEYQLTGKEIVSDICRPTKELREIETGTLKLRNESLRITSTTVGTDKLEFLSFPIDDSGKNGESTPTIKDSKATCGIEELKPQINYNLDSDIPVQSLKKSYNPPLLTMAPDASKTRYRDCHSEPEGVIKNSREPLENSPVFRDSSFGILRPLREDFTRSTTDMVQGGFDHGNGRITLHPSIMCRPALASGEQLRFIESENLDYLRHSTFLVCEEKIESHSNSGRSLTSYLQQNKASLFQTGPSTSNNPSPAFGEKFSKMQNFSGIRFFQNHSNFSEATRTEKLPHGCNSLRKFPHSLQDMETMRICTTVDSVVPLRQGHPSFSQTTHSLLITKKTDLNSYNEKQTLRSLRESDSEEKYAGDVNPSCRTSNAEDVKALGHSTDSRGKKVQDDFELKNESSAETDTMDIDDFKEKNQLSSVNSSPPIKVLGMGFIAPQSGLHNTSRENRLRQHDTQLPDINLELPALPSADNVDPSSSRTQSLDMETFLAHAEQPSHSESDCCLGSFSKPEPSNRWIKRLRSSASGSSALGTKSSNIGEGSCHEKNNLSLGKILKCSTANSEPTVSKLHGKELMVLDKSTAFEKYGESSSLDTAKKGRDSLYSLSWIRRWGHNQSAAPGKKHENVVVCEPEHSKMAFEDLEEKQQFPSIAAMALVGKAMKGFQPCVFQKRGSFMVWNTR</sequence>
<keyword evidence="3" id="KW-1185">Reference proteome</keyword>
<accession>A0ABD3B6V7</accession>
<evidence type="ECO:0008006" key="4">
    <source>
        <dbReference type="Google" id="ProtNLM"/>
    </source>
</evidence>
<feature type="compositionally biased region" description="Basic and acidic residues" evidence="1">
    <location>
        <begin position="430"/>
        <end position="458"/>
    </location>
</feature>
<feature type="compositionally biased region" description="Basic and acidic residues" evidence="1">
    <location>
        <begin position="406"/>
        <end position="419"/>
    </location>
</feature>
<dbReference type="Proteomes" id="UP001630127">
    <property type="component" value="Unassembled WGS sequence"/>
</dbReference>
<evidence type="ECO:0000313" key="3">
    <source>
        <dbReference type="Proteomes" id="UP001630127"/>
    </source>
</evidence>
<dbReference type="AlphaFoldDB" id="A0ABD3B6V7"/>
<gene>
    <name evidence="2" type="ORF">ACH5RR_002349</name>
</gene>
<reference evidence="2 3" key="1">
    <citation type="submission" date="2024-11" db="EMBL/GenBank/DDBJ databases">
        <title>A near-complete genome assembly of Cinchona calisaya.</title>
        <authorList>
            <person name="Lian D.C."/>
            <person name="Zhao X.W."/>
            <person name="Wei L."/>
        </authorList>
    </citation>
    <scope>NUCLEOTIDE SEQUENCE [LARGE SCALE GENOMIC DNA]</scope>
    <source>
        <tissue evidence="2">Nenye</tissue>
    </source>
</reference>
<dbReference type="PANTHER" id="PTHR36062:SF1">
    <property type="entry name" value="OS01G0687300 PROTEIN"/>
    <property type="match status" value="1"/>
</dbReference>
<comment type="caution">
    <text evidence="2">The sequence shown here is derived from an EMBL/GenBank/DDBJ whole genome shotgun (WGS) entry which is preliminary data.</text>
</comment>
<dbReference type="InterPro" id="IPR037476">
    <property type="entry name" value="PCH1"/>
</dbReference>
<feature type="region of interest" description="Disordered" evidence="1">
    <location>
        <begin position="406"/>
        <end position="464"/>
    </location>
</feature>
<proteinExistence type="predicted"/>